<dbReference type="InterPro" id="IPR012341">
    <property type="entry name" value="6hp_glycosidase-like_sf"/>
</dbReference>
<evidence type="ECO:0000313" key="7">
    <source>
        <dbReference type="EMBL" id="WYJ88371.1"/>
    </source>
</evidence>
<feature type="coiled-coil region" evidence="5">
    <location>
        <begin position="64"/>
        <end position="91"/>
    </location>
</feature>
<reference evidence="7" key="3">
    <citation type="submission" date="2024-03" db="EMBL/GenBank/DDBJ databases">
        <title>The Genome Sequence of Enterococcus sp. DIV0242b.</title>
        <authorList>
            <consortium name="The Broad Institute Genomics Platform"/>
            <consortium name="The Broad Institute Microbial Omics Core"/>
            <consortium name="The Broad Institute Genomic Center for Infectious Diseases"/>
            <person name="Earl A."/>
            <person name="Manson A."/>
            <person name="Gilmore M."/>
            <person name="Schwartman J."/>
            <person name="Shea T."/>
            <person name="Abouelleil A."/>
            <person name="Cao P."/>
            <person name="Chapman S."/>
            <person name="Cusick C."/>
            <person name="Young S."/>
            <person name="Neafsey D."/>
            <person name="Nusbaum C."/>
            <person name="Birren B."/>
        </authorList>
    </citation>
    <scope>NUCLEOTIDE SEQUENCE</scope>
    <source>
        <strain evidence="7">9E7_DIV0242</strain>
    </source>
</reference>
<reference evidence="6" key="1">
    <citation type="submission" date="2017-05" db="EMBL/GenBank/DDBJ databases">
        <title>The Genome Sequence of Enterococcus sp. 9E7_DIV0242.</title>
        <authorList>
            <consortium name="The Broad Institute Genomics Platform"/>
            <consortium name="The Broad Institute Genomic Center for Infectious Diseases"/>
            <person name="Earl A."/>
            <person name="Manson A."/>
            <person name="Schwartman J."/>
            <person name="Gilmore M."/>
            <person name="Abouelleil A."/>
            <person name="Cao P."/>
            <person name="Chapman S."/>
            <person name="Cusick C."/>
            <person name="Shea T."/>
            <person name="Young S."/>
            <person name="Neafsey D."/>
            <person name="Nusbaum C."/>
            <person name="Birren B."/>
        </authorList>
    </citation>
    <scope>NUCLEOTIDE SEQUENCE [LARGE SCALE GENOMIC DNA]</scope>
    <source>
        <strain evidence="6">9E7_DIV0242</strain>
    </source>
</reference>
<dbReference type="RefSeq" id="WP_212647150.1">
    <property type="nucleotide sequence ID" value="NZ_CP147247.1"/>
</dbReference>
<sequence length="368" mass="41557">MERMDDYLDKITAKVLKESARNEDSIPYIPENGRYTDMGQEDIAWWTNGFFGGLLWQLYHYSGKEELRTHAERIEERLDQALEEFVDLHHDVGFMWLHTAVANYRKTGNEKSKVRGLKAASVLASRFNSNGQFIRAWNEDKTGWVIIDSMMNIPLLHWAAAELDDPRFKQLAIAHANTIQHYLIRKDGSSAHIGSFDPESGEFIEWIGGQGYSADSAWSRGQGWAIYGFALSYKHTGDTSYLNTAIQVANYFLANSAQTDYVPAIDFKAPLIEEDTDTSAAMIAACGLIELSRQLPKEQGKLYKKGAERLLIAVLEEYTDLSVETDGLVNGGAVDYHSKEGKNVGLVYADYFLIEALLKLKEAEMDLW</sequence>
<feature type="binding site" evidence="4">
    <location>
        <position position="224"/>
    </location>
    <ligand>
        <name>substrate</name>
    </ligand>
</feature>
<evidence type="ECO:0000256" key="1">
    <source>
        <dbReference type="ARBA" id="ARBA00022801"/>
    </source>
</evidence>
<dbReference type="PANTHER" id="PTHR36845">
    <property type="entry name" value="HYDROLASE, PUTATIVE (AFU_ORTHOLOGUE AFUA_7G05090)-RELATED"/>
    <property type="match status" value="1"/>
</dbReference>
<dbReference type="GO" id="GO:0052757">
    <property type="term" value="F:chondroitin hydrolase activity"/>
    <property type="evidence" value="ECO:0007669"/>
    <property type="project" value="TreeGrafter"/>
</dbReference>
<dbReference type="SUPFAM" id="SSF48208">
    <property type="entry name" value="Six-hairpin glycosidases"/>
    <property type="match status" value="1"/>
</dbReference>
<organism evidence="6">
    <name type="scientific">Candidatus Enterococcus clewellii</name>
    <dbReference type="NCBI Taxonomy" id="1834193"/>
    <lineage>
        <taxon>Bacteria</taxon>
        <taxon>Bacillati</taxon>
        <taxon>Bacillota</taxon>
        <taxon>Bacilli</taxon>
        <taxon>Lactobacillales</taxon>
        <taxon>Enterococcaceae</taxon>
        <taxon>Enterococcus</taxon>
    </lineage>
</organism>
<keyword evidence="5" id="KW-0175">Coiled coil</keyword>
<feature type="binding site" evidence="4">
    <location>
        <position position="148"/>
    </location>
    <ligand>
        <name>substrate</name>
    </ligand>
</feature>
<comment type="similarity">
    <text evidence="2">Belongs to the glycosyl hydrolase 88 family.</text>
</comment>
<reference evidence="7" key="2">
    <citation type="submission" date="2017-05" db="EMBL/GenBank/DDBJ databases">
        <authorList>
            <consortium name="The Broad Institute Genomics Platform"/>
            <consortium name="The Broad Institute Genomic Center for Infectious Diseases"/>
            <person name="Earl A."/>
            <person name="Manson A."/>
            <person name="Schwartman J."/>
            <person name="Gilmore M."/>
            <person name="Abouelleil A."/>
            <person name="Cao P."/>
            <person name="Chapman S."/>
            <person name="Cusick C."/>
            <person name="Shea T."/>
            <person name="Young S."/>
            <person name="Neafsey D."/>
            <person name="Nusbaum C."/>
            <person name="Birren B."/>
        </authorList>
    </citation>
    <scope>NUCLEOTIDE SEQUENCE</scope>
    <source>
        <strain evidence="7">9E7_DIV0242</strain>
    </source>
</reference>
<name>A0A242KAX4_9ENTE</name>
<feature type="binding site" evidence="4">
    <location>
        <position position="338"/>
    </location>
    <ligand>
        <name>substrate</name>
    </ligand>
</feature>
<dbReference type="PANTHER" id="PTHR36845:SF1">
    <property type="entry name" value="HYDROLASE, PUTATIVE (AFU_ORTHOLOGUE AFUA_7G05090)-RELATED"/>
    <property type="match status" value="1"/>
</dbReference>
<evidence type="ECO:0000313" key="6">
    <source>
        <dbReference type="EMBL" id="OTP18325.1"/>
    </source>
</evidence>
<evidence type="ECO:0000256" key="3">
    <source>
        <dbReference type="PIRSR" id="PIRSR610905-1"/>
    </source>
</evidence>
<gene>
    <name evidence="7" type="ORF">A5888_000090</name>
    <name evidence="6" type="ORF">A5888_000139</name>
</gene>
<protein>
    <submittedName>
        <fullName evidence="7">Unsaturated chondroitin disaccharide hydrolase</fullName>
    </submittedName>
</protein>
<feature type="active site" description="Proton donor" evidence="3">
    <location>
        <position position="148"/>
    </location>
</feature>
<keyword evidence="1 7" id="KW-0378">Hydrolase</keyword>
<evidence type="ECO:0000256" key="2">
    <source>
        <dbReference type="ARBA" id="ARBA00038358"/>
    </source>
</evidence>
<feature type="binding site" evidence="4">
    <location>
        <position position="220"/>
    </location>
    <ligand>
        <name>substrate</name>
    </ligand>
</feature>
<dbReference type="EMBL" id="NGMM01000001">
    <property type="protein sequence ID" value="OTP18325.1"/>
    <property type="molecule type" value="Genomic_DNA"/>
</dbReference>
<evidence type="ECO:0000313" key="8">
    <source>
        <dbReference type="Proteomes" id="UP000195141"/>
    </source>
</evidence>
<dbReference type="GO" id="GO:0000272">
    <property type="term" value="P:polysaccharide catabolic process"/>
    <property type="evidence" value="ECO:0007669"/>
    <property type="project" value="TreeGrafter"/>
</dbReference>
<dbReference type="InterPro" id="IPR052369">
    <property type="entry name" value="UG_Glycosaminoglycan_Hydrolase"/>
</dbReference>
<evidence type="ECO:0000256" key="4">
    <source>
        <dbReference type="PIRSR" id="PIRSR610905-2"/>
    </source>
</evidence>
<keyword evidence="8" id="KW-1185">Reference proteome</keyword>
<dbReference type="InterPro" id="IPR008928">
    <property type="entry name" value="6-hairpin_glycosidase_sf"/>
</dbReference>
<dbReference type="AlphaFoldDB" id="A0A242KAX4"/>
<feature type="active site" description="Nucleophile" evidence="3">
    <location>
        <position position="91"/>
    </location>
</feature>
<accession>A0A242KAX4</accession>
<dbReference type="Proteomes" id="UP000195141">
    <property type="component" value="Chromosome"/>
</dbReference>
<proteinExistence type="inferred from homology"/>
<evidence type="ECO:0000256" key="5">
    <source>
        <dbReference type="SAM" id="Coils"/>
    </source>
</evidence>
<dbReference type="InterPro" id="IPR010905">
    <property type="entry name" value="Glyco_hydro_88"/>
</dbReference>
<dbReference type="Pfam" id="PF07470">
    <property type="entry name" value="Glyco_hydro_88"/>
    <property type="match status" value="1"/>
</dbReference>
<feature type="binding site" evidence="4">
    <location>
        <position position="91"/>
    </location>
    <ligand>
        <name>substrate</name>
    </ligand>
</feature>
<dbReference type="Gene3D" id="1.50.10.10">
    <property type="match status" value="1"/>
</dbReference>
<dbReference type="EMBL" id="CP147247">
    <property type="protein sequence ID" value="WYJ88371.1"/>
    <property type="molecule type" value="Genomic_DNA"/>
</dbReference>